<dbReference type="InterPro" id="IPR029787">
    <property type="entry name" value="Nucleotide_cyclase"/>
</dbReference>
<evidence type="ECO:0000313" key="3">
    <source>
        <dbReference type="EMBL" id="MTD33183.1"/>
    </source>
</evidence>
<dbReference type="InterPro" id="IPR000700">
    <property type="entry name" value="PAS-assoc_C"/>
</dbReference>
<protein>
    <submittedName>
        <fullName evidence="3">Diguanylate cyclase</fullName>
    </submittedName>
</protein>
<keyword evidence="4" id="KW-1185">Reference proteome</keyword>
<sequence>MLTHAKPERENDGSTLWNGYTTDITERKQGEEQLKQLATSDALTGLNNRRNFYELANAELARVKRYGGPPGALVMLDLDHFKRVNDDYGHAMGDHVLHHVSHLIRDELRIGDIARWRGICHLAGAGVAQWCAAICRTPARPAGQQPDRHRSRPHHHDLQLWRHRATNRRCADRRRAGPRRPGAVSGQGARAQPGGKPAERASSASLSGTAARPV</sequence>
<dbReference type="PANTHER" id="PTHR46663:SF4">
    <property type="entry name" value="DIGUANYLATE CYCLASE DGCT-RELATED"/>
    <property type="match status" value="1"/>
</dbReference>
<feature type="domain" description="PAC" evidence="2">
    <location>
        <begin position="1"/>
        <end position="36"/>
    </location>
</feature>
<dbReference type="InterPro" id="IPR043128">
    <property type="entry name" value="Rev_trsase/Diguanyl_cyclase"/>
</dbReference>
<feature type="region of interest" description="Disordered" evidence="1">
    <location>
        <begin position="1"/>
        <end position="20"/>
    </location>
</feature>
<accession>A0A844G9X8</accession>
<dbReference type="InterPro" id="IPR000160">
    <property type="entry name" value="GGDEF_dom"/>
</dbReference>
<gene>
    <name evidence="3" type="ORF">GKE73_08590</name>
</gene>
<dbReference type="EMBL" id="WLYX01000001">
    <property type="protein sequence ID" value="MTD33183.1"/>
    <property type="molecule type" value="Genomic_DNA"/>
</dbReference>
<proteinExistence type="predicted"/>
<dbReference type="PANTHER" id="PTHR46663">
    <property type="entry name" value="DIGUANYLATE CYCLASE DGCT-RELATED"/>
    <property type="match status" value="1"/>
</dbReference>
<feature type="compositionally biased region" description="Basic and acidic residues" evidence="1">
    <location>
        <begin position="1"/>
        <end position="12"/>
    </location>
</feature>
<reference evidence="3 4" key="1">
    <citation type="submission" date="2019-11" db="EMBL/GenBank/DDBJ databases">
        <title>Draft genome sequence of Paludibacterium sp. dN18-1.</title>
        <authorList>
            <person name="Im W.-T."/>
        </authorList>
    </citation>
    <scope>NUCLEOTIDE SEQUENCE [LARGE SCALE GENOMIC DNA]</scope>
    <source>
        <strain evidence="4">dN 18-1</strain>
    </source>
</reference>
<dbReference type="SMART" id="SM00267">
    <property type="entry name" value="GGDEF"/>
    <property type="match status" value="1"/>
</dbReference>
<evidence type="ECO:0000313" key="4">
    <source>
        <dbReference type="Proteomes" id="UP000446658"/>
    </source>
</evidence>
<dbReference type="SUPFAM" id="SSF55073">
    <property type="entry name" value="Nucleotide cyclase"/>
    <property type="match status" value="1"/>
</dbReference>
<dbReference type="Pfam" id="PF00990">
    <property type="entry name" value="GGDEF"/>
    <property type="match status" value="1"/>
</dbReference>
<organism evidence="3 4">
    <name type="scientific">Paludibacterium denitrificans</name>
    <dbReference type="NCBI Taxonomy" id="2675226"/>
    <lineage>
        <taxon>Bacteria</taxon>
        <taxon>Pseudomonadati</taxon>
        <taxon>Pseudomonadota</taxon>
        <taxon>Betaproteobacteria</taxon>
        <taxon>Neisseriales</taxon>
        <taxon>Chromobacteriaceae</taxon>
        <taxon>Paludibacterium</taxon>
    </lineage>
</organism>
<comment type="caution">
    <text evidence="3">The sequence shown here is derived from an EMBL/GenBank/DDBJ whole genome shotgun (WGS) entry which is preliminary data.</text>
</comment>
<dbReference type="Gene3D" id="3.30.70.270">
    <property type="match status" value="1"/>
</dbReference>
<dbReference type="CDD" id="cd01949">
    <property type="entry name" value="GGDEF"/>
    <property type="match status" value="1"/>
</dbReference>
<feature type="compositionally biased region" description="Basic residues" evidence="1">
    <location>
        <begin position="149"/>
        <end position="167"/>
    </location>
</feature>
<evidence type="ECO:0000259" key="2">
    <source>
        <dbReference type="PROSITE" id="PS50113"/>
    </source>
</evidence>
<dbReference type="Proteomes" id="UP000446658">
    <property type="component" value="Unassembled WGS sequence"/>
</dbReference>
<feature type="region of interest" description="Disordered" evidence="1">
    <location>
        <begin position="140"/>
        <end position="214"/>
    </location>
</feature>
<dbReference type="NCBIfam" id="TIGR00254">
    <property type="entry name" value="GGDEF"/>
    <property type="match status" value="1"/>
</dbReference>
<evidence type="ECO:0000256" key="1">
    <source>
        <dbReference type="SAM" id="MobiDB-lite"/>
    </source>
</evidence>
<name>A0A844G9X8_9NEIS</name>
<dbReference type="PROSITE" id="PS50113">
    <property type="entry name" value="PAC"/>
    <property type="match status" value="1"/>
</dbReference>
<dbReference type="InterPro" id="IPR052163">
    <property type="entry name" value="DGC-Regulatory_Protein"/>
</dbReference>
<dbReference type="AlphaFoldDB" id="A0A844G9X8"/>